<dbReference type="InterPro" id="IPR029154">
    <property type="entry name" value="HIBADH-like_NADP-bd"/>
</dbReference>
<dbReference type="GO" id="GO:0051287">
    <property type="term" value="F:NAD binding"/>
    <property type="evidence" value="ECO:0007669"/>
    <property type="project" value="InterPro"/>
</dbReference>
<dbReference type="SUPFAM" id="SSF51735">
    <property type="entry name" value="NAD(P)-binding Rossmann-fold domains"/>
    <property type="match status" value="1"/>
</dbReference>
<dbReference type="InterPro" id="IPR013328">
    <property type="entry name" value="6PGD_dom2"/>
</dbReference>
<dbReference type="GO" id="GO:0016020">
    <property type="term" value="C:membrane"/>
    <property type="evidence" value="ECO:0007669"/>
    <property type="project" value="InterPro"/>
</dbReference>
<dbReference type="OrthoDB" id="435038at2759"/>
<evidence type="ECO:0000259" key="3">
    <source>
        <dbReference type="Pfam" id="PF03446"/>
    </source>
</evidence>
<proteinExistence type="inferred from homology"/>
<evidence type="ECO:0000256" key="2">
    <source>
        <dbReference type="SAM" id="Phobius"/>
    </source>
</evidence>
<evidence type="ECO:0000313" key="6">
    <source>
        <dbReference type="EMBL" id="KOO29255.1"/>
    </source>
</evidence>
<evidence type="ECO:0000313" key="7">
    <source>
        <dbReference type="Proteomes" id="UP000037460"/>
    </source>
</evidence>
<accession>A0A0M0JRX6</accession>
<feature type="transmembrane region" description="Helical" evidence="2">
    <location>
        <begin position="209"/>
        <end position="228"/>
    </location>
</feature>
<dbReference type="InterPro" id="IPR015449">
    <property type="entry name" value="K_chnl_Ca-activ_SK"/>
</dbReference>
<keyword evidence="2" id="KW-1133">Transmembrane helix</keyword>
<dbReference type="Gene3D" id="1.10.287.70">
    <property type="match status" value="1"/>
</dbReference>
<dbReference type="Pfam" id="PF03530">
    <property type="entry name" value="SK_channel"/>
    <property type="match status" value="1"/>
</dbReference>
<dbReference type="InterPro" id="IPR006115">
    <property type="entry name" value="6PGDH_NADP-bd"/>
</dbReference>
<keyword evidence="7" id="KW-1185">Reference proteome</keyword>
<dbReference type="GO" id="GO:0016286">
    <property type="term" value="F:small conductance calcium-activated potassium channel activity"/>
    <property type="evidence" value="ECO:0007669"/>
    <property type="project" value="InterPro"/>
</dbReference>
<evidence type="ECO:0000259" key="4">
    <source>
        <dbReference type="Pfam" id="PF07885"/>
    </source>
</evidence>
<feature type="domain" description="3-hydroxyisobutyrate dehydrogenase-like NAD-binding" evidence="5">
    <location>
        <begin position="509"/>
        <end position="626"/>
    </location>
</feature>
<sequence>MNKASSYSASYGGLRQIELRLKRNFTVVLIAAALGVGFAIAEVYWLWAHGGESDATCDVLKLLVSFSTLWLLAFLLIYYRRKFVLLKATNALLPQDTLLSSGIFVSLSEWSMLPEALLCLIHPVPFFNVEITVSYYDLRRGSTLPTTLATDELLTVGMMFARLALIVHYMPYLAGLTAKSARAYANINHMPLTTWLSIRVMYQRYPFRLLGGTTALLLLCFGFTLQVAERRVDKGLDHYLNDFWLALVSMTGLGYGDFYPQTGLGRFVSTMACGWGALMAALLVMTTIREMELSNAEIRVNNLIAVSESNARLKQCAAFYIQAAWASYLERLQPMSAVAPEPIGFIGLGIMGDGMARQLIGTGKRKLVIWNRTPAKPEKLLMDAGADHITVAETPAEVIAACEITYVMLSTPEACKEVYEMEGGILDGVVAGKCVVDCATLAVEDMQRLSTQVIAKGGQFLEAPVSGSKGPAAQGQLIFLCGGDEALYAKCAKELDAMGKAKFFFGAVGAGTRMKLCVNMVMGSMMAAYGEGFSLAQAAGLDASQLLQVLELGVCGAPLLKLKGAKMLAGDHVPNFPLKHAQKDMRLACALGRQVGVRLPVAATADAAMRSAMRVGNLADLDFSATFEGQKKGSPSPYEVPVAALVGLAAVALMGVVVAIRGR</sequence>
<evidence type="ECO:0000259" key="5">
    <source>
        <dbReference type="Pfam" id="PF14833"/>
    </source>
</evidence>
<dbReference type="Gene3D" id="3.40.50.720">
    <property type="entry name" value="NAD(P)-binding Rossmann-like Domain"/>
    <property type="match status" value="1"/>
</dbReference>
<organism evidence="6 7">
    <name type="scientific">Chrysochromulina tobinii</name>
    <dbReference type="NCBI Taxonomy" id="1460289"/>
    <lineage>
        <taxon>Eukaryota</taxon>
        <taxon>Haptista</taxon>
        <taxon>Haptophyta</taxon>
        <taxon>Prymnesiophyceae</taxon>
        <taxon>Prymnesiales</taxon>
        <taxon>Chrysochromulinaceae</taxon>
        <taxon>Chrysochromulina</taxon>
    </lineage>
</organism>
<reference evidence="7" key="1">
    <citation type="journal article" date="2015" name="PLoS Genet.">
        <title>Genome Sequence and Transcriptome Analyses of Chrysochromulina tobin: Metabolic Tools for Enhanced Algal Fitness in the Prominent Order Prymnesiales (Haptophyceae).</title>
        <authorList>
            <person name="Hovde B.T."/>
            <person name="Deodato C.R."/>
            <person name="Hunsperger H.M."/>
            <person name="Ryken S.A."/>
            <person name="Yost W."/>
            <person name="Jha R.K."/>
            <person name="Patterson J."/>
            <person name="Monnat R.J. Jr."/>
            <person name="Barlow S.B."/>
            <person name="Starkenburg S.R."/>
            <person name="Cattolico R.A."/>
        </authorList>
    </citation>
    <scope>NUCLEOTIDE SEQUENCE</scope>
    <source>
        <strain evidence="7">CCMP291</strain>
    </source>
</reference>
<keyword evidence="2" id="KW-0472">Membrane</keyword>
<dbReference type="GO" id="GO:0050661">
    <property type="term" value="F:NADP binding"/>
    <property type="evidence" value="ECO:0007669"/>
    <property type="project" value="InterPro"/>
</dbReference>
<gene>
    <name evidence="6" type="ORF">Ctob_005384</name>
</gene>
<dbReference type="Pfam" id="PF03446">
    <property type="entry name" value="NAD_binding_2"/>
    <property type="match status" value="1"/>
</dbReference>
<dbReference type="PANTHER" id="PTHR43580:SF2">
    <property type="entry name" value="CYTOKINE-LIKE NUCLEAR FACTOR N-PAC"/>
    <property type="match status" value="1"/>
</dbReference>
<dbReference type="Pfam" id="PF07885">
    <property type="entry name" value="Ion_trans_2"/>
    <property type="match status" value="1"/>
</dbReference>
<dbReference type="InterPro" id="IPR051265">
    <property type="entry name" value="HIBADH-related_NP60_sf"/>
</dbReference>
<feature type="transmembrane region" description="Helical" evidence="2">
    <location>
        <begin position="59"/>
        <end position="79"/>
    </location>
</feature>
<feature type="transmembrane region" description="Helical" evidence="2">
    <location>
        <begin position="640"/>
        <end position="660"/>
    </location>
</feature>
<feature type="transmembrane region" description="Helical" evidence="2">
    <location>
        <begin position="25"/>
        <end position="47"/>
    </location>
</feature>
<keyword evidence="2" id="KW-0812">Transmembrane</keyword>
<dbReference type="SUPFAM" id="SSF48179">
    <property type="entry name" value="6-phosphogluconate dehydrogenase C-terminal domain-like"/>
    <property type="match status" value="1"/>
</dbReference>
<feature type="domain" description="6-phosphogluconate dehydrogenase NADP-binding" evidence="3">
    <location>
        <begin position="343"/>
        <end position="503"/>
    </location>
</feature>
<dbReference type="AlphaFoldDB" id="A0A0M0JRX6"/>
<dbReference type="InterPro" id="IPR008927">
    <property type="entry name" value="6-PGluconate_DH-like_C_sf"/>
</dbReference>
<feature type="transmembrane region" description="Helical" evidence="2">
    <location>
        <begin position="243"/>
        <end position="260"/>
    </location>
</feature>
<feature type="domain" description="Potassium channel" evidence="4">
    <location>
        <begin position="215"/>
        <end position="288"/>
    </location>
</feature>
<evidence type="ECO:0000256" key="1">
    <source>
        <dbReference type="ARBA" id="ARBA00007598"/>
    </source>
</evidence>
<comment type="similarity">
    <text evidence="1">Belongs to the HIBADH-related family. NP60 subfamily.</text>
</comment>
<dbReference type="PANTHER" id="PTHR43580">
    <property type="entry name" value="OXIDOREDUCTASE GLYR1-RELATED"/>
    <property type="match status" value="1"/>
</dbReference>
<dbReference type="Pfam" id="PF14833">
    <property type="entry name" value="NAD_binding_11"/>
    <property type="match status" value="1"/>
</dbReference>
<dbReference type="Gene3D" id="1.10.1040.10">
    <property type="entry name" value="N-(1-d-carboxylethyl)-l-norvaline Dehydrogenase, domain 2"/>
    <property type="match status" value="1"/>
</dbReference>
<feature type="transmembrane region" description="Helical" evidence="2">
    <location>
        <begin position="267"/>
        <end position="288"/>
    </location>
</feature>
<dbReference type="Proteomes" id="UP000037460">
    <property type="component" value="Unassembled WGS sequence"/>
</dbReference>
<dbReference type="SUPFAM" id="SSF81324">
    <property type="entry name" value="Voltage-gated potassium channels"/>
    <property type="match status" value="1"/>
</dbReference>
<name>A0A0M0JRX6_9EUKA</name>
<dbReference type="EMBL" id="JWZX01002444">
    <property type="protein sequence ID" value="KOO29255.1"/>
    <property type="molecule type" value="Genomic_DNA"/>
</dbReference>
<dbReference type="InterPro" id="IPR036291">
    <property type="entry name" value="NAD(P)-bd_dom_sf"/>
</dbReference>
<protein>
    <submittedName>
        <fullName evidence="6">Gamma hydroxybutyrate dehydrogenase</fullName>
    </submittedName>
</protein>
<comment type="caution">
    <text evidence="6">The sequence shown here is derived from an EMBL/GenBank/DDBJ whole genome shotgun (WGS) entry which is preliminary data.</text>
</comment>
<dbReference type="InterPro" id="IPR013099">
    <property type="entry name" value="K_chnl_dom"/>
</dbReference>